<organism evidence="5 6">
    <name type="scientific">Nicoliella lavandulae</name>
    <dbReference type="NCBI Taxonomy" id="3082954"/>
    <lineage>
        <taxon>Bacteria</taxon>
        <taxon>Bacillati</taxon>
        <taxon>Bacillota</taxon>
        <taxon>Bacilli</taxon>
        <taxon>Lactobacillales</taxon>
        <taxon>Lactobacillaceae</taxon>
        <taxon>Nicoliella</taxon>
    </lineage>
</organism>
<protein>
    <submittedName>
        <fullName evidence="5">Competence type IV pilus ATPase ComGA</fullName>
    </submittedName>
</protein>
<dbReference type="Gene3D" id="3.40.50.300">
    <property type="entry name" value="P-loop containing nucleotide triphosphate hydrolases"/>
    <property type="match status" value="1"/>
</dbReference>
<keyword evidence="3" id="KW-0067">ATP-binding</keyword>
<dbReference type="CDD" id="cd01129">
    <property type="entry name" value="PulE-GspE-like"/>
    <property type="match status" value="1"/>
</dbReference>
<dbReference type="Gene3D" id="3.30.450.90">
    <property type="match status" value="1"/>
</dbReference>
<dbReference type="NCBIfam" id="NF041000">
    <property type="entry name" value="ATPase_ComGA"/>
    <property type="match status" value="1"/>
</dbReference>
<dbReference type="RefSeq" id="WP_339960241.1">
    <property type="nucleotide sequence ID" value="NZ_JAWMWH010000001.1"/>
</dbReference>
<comment type="similarity">
    <text evidence="1">Belongs to the GSP E family.</text>
</comment>
<proteinExistence type="inferred from homology"/>
<keyword evidence="2" id="KW-0547">Nucleotide-binding</keyword>
<gene>
    <name evidence="5" type="primary">comGA</name>
    <name evidence="5" type="ORF">R4146_04510</name>
</gene>
<dbReference type="Pfam" id="PF00437">
    <property type="entry name" value="T2SSE"/>
    <property type="match status" value="1"/>
</dbReference>
<dbReference type="SUPFAM" id="SSF52540">
    <property type="entry name" value="P-loop containing nucleoside triphosphate hydrolases"/>
    <property type="match status" value="1"/>
</dbReference>
<name>A0ABU8SKJ3_9LACO</name>
<dbReference type="PANTHER" id="PTHR30258:SF2">
    <property type="entry name" value="COMG OPERON PROTEIN 1"/>
    <property type="match status" value="1"/>
</dbReference>
<reference evidence="5 6" key="1">
    <citation type="submission" date="2023-10" db="EMBL/GenBank/DDBJ databases">
        <title>Nicoliella lavandulae sp. nov. isolated from Lavandula angustifolia flowers.</title>
        <authorList>
            <person name="Alcantara C."/>
            <person name="Zuniga M."/>
            <person name="Landete J.M."/>
            <person name="Monedero V."/>
        </authorList>
    </citation>
    <scope>NUCLEOTIDE SEQUENCE [LARGE SCALE GENOMIC DNA]</scope>
    <source>
        <strain evidence="5 6">Es01</strain>
    </source>
</reference>
<dbReference type="PANTHER" id="PTHR30258">
    <property type="entry name" value="TYPE II SECRETION SYSTEM PROTEIN GSPE-RELATED"/>
    <property type="match status" value="1"/>
</dbReference>
<dbReference type="Proteomes" id="UP001370590">
    <property type="component" value="Unassembled WGS sequence"/>
</dbReference>
<feature type="domain" description="AAA+ ATPase" evidence="4">
    <location>
        <begin position="133"/>
        <end position="253"/>
    </location>
</feature>
<evidence type="ECO:0000259" key="4">
    <source>
        <dbReference type="SMART" id="SM00382"/>
    </source>
</evidence>
<sequence length="326" mass="37013">MEIKTLIDQMILDAYRKQAADIYVVPVANKYQVQFHLNNQINPYQSVSRQCGSKIVNYFKYNGNMLISEHRRPQIGAMEWRRGSAHCYLRFSTVGDFKSREAIVVRLIYPLAVQSNQFLNPDQYEQLKRRTIQRGLMVFAGPTGSGKTTTIYQLAREYSSSQMVMSIEDPVEVYEPSFLQLQVNSDADMSYQELLKVGLRNRPDIFIIGEIRDANTAQAAVQAALSGHLVLTTLHAKHPLGVVERLLNLGVGLDYLKQALNMVAYQRLLQTPDNGFAALLNTVTSEQIFEDALAPKAVLECWQASLNQLVAQKQIMDSERERIWHG</sequence>
<accession>A0ABU8SKJ3</accession>
<dbReference type="InterPro" id="IPR003593">
    <property type="entry name" value="AAA+_ATPase"/>
</dbReference>
<evidence type="ECO:0000256" key="1">
    <source>
        <dbReference type="ARBA" id="ARBA00006611"/>
    </source>
</evidence>
<evidence type="ECO:0000256" key="3">
    <source>
        <dbReference type="ARBA" id="ARBA00022840"/>
    </source>
</evidence>
<dbReference type="InterPro" id="IPR027417">
    <property type="entry name" value="P-loop_NTPase"/>
</dbReference>
<evidence type="ECO:0000256" key="2">
    <source>
        <dbReference type="ARBA" id="ARBA00022741"/>
    </source>
</evidence>
<evidence type="ECO:0000313" key="6">
    <source>
        <dbReference type="Proteomes" id="UP001370590"/>
    </source>
</evidence>
<dbReference type="InterPro" id="IPR047667">
    <property type="entry name" value="ATPase_ComGA"/>
</dbReference>
<evidence type="ECO:0000313" key="5">
    <source>
        <dbReference type="EMBL" id="MEJ6400432.1"/>
    </source>
</evidence>
<comment type="caution">
    <text evidence="5">The sequence shown here is derived from an EMBL/GenBank/DDBJ whole genome shotgun (WGS) entry which is preliminary data.</text>
</comment>
<dbReference type="EMBL" id="JAWMWH010000001">
    <property type="protein sequence ID" value="MEJ6400432.1"/>
    <property type="molecule type" value="Genomic_DNA"/>
</dbReference>
<dbReference type="InterPro" id="IPR001482">
    <property type="entry name" value="T2SS/T4SS_dom"/>
</dbReference>
<dbReference type="SMART" id="SM00382">
    <property type="entry name" value="AAA"/>
    <property type="match status" value="1"/>
</dbReference>
<keyword evidence="6" id="KW-1185">Reference proteome</keyword>